<evidence type="ECO:0000259" key="2">
    <source>
        <dbReference type="Pfam" id="PF00931"/>
    </source>
</evidence>
<feature type="domain" description="NB-ARC" evidence="2">
    <location>
        <begin position="116"/>
        <end position="242"/>
    </location>
</feature>
<evidence type="ECO:0000256" key="1">
    <source>
        <dbReference type="ARBA" id="ARBA00022821"/>
    </source>
</evidence>
<name>A0A8X7SAT0_BRACI</name>
<dbReference type="AlphaFoldDB" id="A0A8X7SAT0"/>
<dbReference type="GO" id="GO:0043531">
    <property type="term" value="F:ADP binding"/>
    <property type="evidence" value="ECO:0007669"/>
    <property type="project" value="InterPro"/>
</dbReference>
<dbReference type="InterPro" id="IPR050905">
    <property type="entry name" value="Plant_NBS-LRR"/>
</dbReference>
<dbReference type="SUPFAM" id="SSF52540">
    <property type="entry name" value="P-loop containing nucleoside triphosphate hydrolases"/>
    <property type="match status" value="1"/>
</dbReference>
<protein>
    <recommendedName>
        <fullName evidence="2">NB-ARC domain-containing protein</fullName>
    </recommendedName>
</protein>
<accession>A0A8X7SAT0</accession>
<gene>
    <name evidence="3" type="ORF">Bca52824_031339</name>
</gene>
<dbReference type="PANTHER" id="PTHR33463">
    <property type="entry name" value="NB-ARC DOMAIN-CONTAINING PROTEIN-RELATED"/>
    <property type="match status" value="1"/>
</dbReference>
<evidence type="ECO:0000313" key="4">
    <source>
        <dbReference type="Proteomes" id="UP000886595"/>
    </source>
</evidence>
<keyword evidence="1" id="KW-0611">Plant defense</keyword>
<dbReference type="FunFam" id="3.40.50.300:FF:001091">
    <property type="entry name" value="Probable disease resistance protein At1g61300"/>
    <property type="match status" value="1"/>
</dbReference>
<sequence length="242" mass="27851">MEELRARRDDLSRRVTREEDRGLQRLAEIQVWLNRVDTIENRANDLLSAKNVELQRLCLCSFCSKSLVSSYRYGKSVFLTLREVEKLKSSVFEVVSEKSQTFEVAERPLQHAIVGQETMLGKAWNHLVKDGVGIMGLYGMGGVGKTTLLTQPNNKFSDERRGFDFVIWVVVSKEFQVEKIQDEIARKIGLGGEEWRQQKDTTEKGVCLYNFLKKKRFVLFLDDLWQKVDLAKAGVPFPTVEN</sequence>
<dbReference type="Proteomes" id="UP000886595">
    <property type="component" value="Unassembled WGS sequence"/>
</dbReference>
<dbReference type="Gene3D" id="3.40.50.300">
    <property type="entry name" value="P-loop containing nucleotide triphosphate hydrolases"/>
    <property type="match status" value="1"/>
</dbReference>
<comment type="caution">
    <text evidence="3">The sequence shown here is derived from an EMBL/GenBank/DDBJ whole genome shotgun (WGS) entry which is preliminary data.</text>
</comment>
<organism evidence="3 4">
    <name type="scientific">Brassica carinata</name>
    <name type="common">Ethiopian mustard</name>
    <name type="synonym">Abyssinian cabbage</name>
    <dbReference type="NCBI Taxonomy" id="52824"/>
    <lineage>
        <taxon>Eukaryota</taxon>
        <taxon>Viridiplantae</taxon>
        <taxon>Streptophyta</taxon>
        <taxon>Embryophyta</taxon>
        <taxon>Tracheophyta</taxon>
        <taxon>Spermatophyta</taxon>
        <taxon>Magnoliopsida</taxon>
        <taxon>eudicotyledons</taxon>
        <taxon>Gunneridae</taxon>
        <taxon>Pentapetalae</taxon>
        <taxon>rosids</taxon>
        <taxon>malvids</taxon>
        <taxon>Brassicales</taxon>
        <taxon>Brassicaceae</taxon>
        <taxon>Brassiceae</taxon>
        <taxon>Brassica</taxon>
    </lineage>
</organism>
<dbReference type="InterPro" id="IPR002182">
    <property type="entry name" value="NB-ARC"/>
</dbReference>
<dbReference type="EMBL" id="JAAMPC010000007">
    <property type="protein sequence ID" value="KAG2302688.1"/>
    <property type="molecule type" value="Genomic_DNA"/>
</dbReference>
<proteinExistence type="predicted"/>
<dbReference type="PRINTS" id="PR00364">
    <property type="entry name" value="DISEASERSIST"/>
</dbReference>
<keyword evidence="4" id="KW-1185">Reference proteome</keyword>
<reference evidence="3 4" key="1">
    <citation type="submission" date="2020-02" db="EMBL/GenBank/DDBJ databases">
        <authorList>
            <person name="Ma Q."/>
            <person name="Huang Y."/>
            <person name="Song X."/>
            <person name="Pei D."/>
        </authorList>
    </citation>
    <scope>NUCLEOTIDE SEQUENCE [LARGE SCALE GENOMIC DNA]</scope>
    <source>
        <strain evidence="3">Sxm20200214</strain>
        <tissue evidence="3">Leaf</tissue>
    </source>
</reference>
<evidence type="ECO:0000313" key="3">
    <source>
        <dbReference type="EMBL" id="KAG2302688.1"/>
    </source>
</evidence>
<dbReference type="GO" id="GO:0006952">
    <property type="term" value="P:defense response"/>
    <property type="evidence" value="ECO:0007669"/>
    <property type="project" value="UniProtKB-KW"/>
</dbReference>
<dbReference type="Pfam" id="PF00931">
    <property type="entry name" value="NB-ARC"/>
    <property type="match status" value="1"/>
</dbReference>
<dbReference type="PANTHER" id="PTHR33463:SF210">
    <property type="entry name" value="NB-ARC DOMAIN-CONTAINING PROTEIN"/>
    <property type="match status" value="1"/>
</dbReference>
<dbReference type="OrthoDB" id="1110501at2759"/>
<dbReference type="InterPro" id="IPR027417">
    <property type="entry name" value="P-loop_NTPase"/>
</dbReference>